<evidence type="ECO:0000313" key="4">
    <source>
        <dbReference type="Proteomes" id="UP000189857"/>
    </source>
</evidence>
<name>A0A1T4K485_9FIRM</name>
<evidence type="ECO:0000256" key="1">
    <source>
        <dbReference type="SAM" id="MobiDB-lite"/>
    </source>
</evidence>
<keyword evidence="4" id="KW-1185">Reference proteome</keyword>
<protein>
    <recommendedName>
        <fullName evidence="5">CvpA family protein</fullName>
    </recommendedName>
</protein>
<feature type="transmembrane region" description="Helical" evidence="2">
    <location>
        <begin position="88"/>
        <end position="109"/>
    </location>
</feature>
<organism evidence="3 4">
    <name type="scientific">Eubacterium ruminantium</name>
    <dbReference type="NCBI Taxonomy" id="42322"/>
    <lineage>
        <taxon>Bacteria</taxon>
        <taxon>Bacillati</taxon>
        <taxon>Bacillota</taxon>
        <taxon>Clostridia</taxon>
        <taxon>Eubacteriales</taxon>
        <taxon>Eubacteriaceae</taxon>
        <taxon>Eubacterium</taxon>
    </lineage>
</organism>
<dbReference type="AlphaFoldDB" id="A0A1T4K485"/>
<evidence type="ECO:0008006" key="5">
    <source>
        <dbReference type="Google" id="ProtNLM"/>
    </source>
</evidence>
<keyword evidence="2" id="KW-0472">Membrane</keyword>
<sequence>MSKISKSILDFIVKGNQKNSFKVEVMDPDDPKLKKRKKKKDSETKSDKATPPGSKRFKAVIIALLVCGVIGFCINYVALPAWNLHSRGFWGFMIFETLLFMAIYELSLFENGYRMAIGDKIVCAIPFVLIGLYFILSIIGAMIFNSKRYANIIKVENGKFEEDIQPVKSVNNIALMDTETAKVFGERTLGSLSDVVSQYDLSGEYAQINYQGNPMKVSSLQYEGFWKWVANKKDGIPGYVLVDPVNNTSKYVKLEKPIHYSPSEYFHNDLMRTLRRKYPTKMFYDVYFEVDEEGNPYYVAATESPTIGWFSGMEIDGAVVMDASTGESKYYKAKDIPEWVDVVYDGDYITEKLNWNGKYQNGFLNSLFAKKGCRKTTDDYGYISIGTDIYYYTGITSAAGDSSNIGVVLVNERTCETKFYEIAGADEHSAMEAAEGEVQQYGYTASFPSIINVNGEPTYIMVLKDNNNIVKEYAMVNLENYTKVVVADTQTEAFSKYITLLGIDEPEDNKDEDVKYIDKKIKVKEINYIVIEGNTVAYIKAENGPIYKTSFTEDLITLESGMTVTVRYNEKFDNSDIISVSEVIK</sequence>
<dbReference type="Proteomes" id="UP000189857">
    <property type="component" value="Unassembled WGS sequence"/>
</dbReference>
<accession>A0A1T4K485</accession>
<keyword evidence="2" id="KW-1133">Transmembrane helix</keyword>
<evidence type="ECO:0000256" key="2">
    <source>
        <dbReference type="SAM" id="Phobius"/>
    </source>
</evidence>
<keyword evidence="2" id="KW-0812">Transmembrane</keyword>
<dbReference type="EMBL" id="FUXA01000003">
    <property type="protein sequence ID" value="SJZ37222.1"/>
    <property type="molecule type" value="Genomic_DNA"/>
</dbReference>
<feature type="region of interest" description="Disordered" evidence="1">
    <location>
        <begin position="23"/>
        <end position="52"/>
    </location>
</feature>
<feature type="transmembrane region" description="Helical" evidence="2">
    <location>
        <begin position="121"/>
        <end position="144"/>
    </location>
</feature>
<dbReference type="RefSeq" id="WP_078785830.1">
    <property type="nucleotide sequence ID" value="NZ_FMTO01000002.1"/>
</dbReference>
<reference evidence="3 4" key="1">
    <citation type="submission" date="2017-02" db="EMBL/GenBank/DDBJ databases">
        <authorList>
            <person name="Peterson S.W."/>
        </authorList>
    </citation>
    <scope>NUCLEOTIDE SEQUENCE [LARGE SCALE GENOMIC DNA]</scope>
    <source>
        <strain evidence="3 4">ATCC 17233</strain>
    </source>
</reference>
<proteinExistence type="predicted"/>
<dbReference type="OrthoDB" id="3169575at2"/>
<gene>
    <name evidence="3" type="ORF">SAMN02745110_00148</name>
</gene>
<feature type="transmembrane region" description="Helical" evidence="2">
    <location>
        <begin position="59"/>
        <end position="82"/>
    </location>
</feature>
<evidence type="ECO:0000313" key="3">
    <source>
        <dbReference type="EMBL" id="SJZ37222.1"/>
    </source>
</evidence>